<dbReference type="GO" id="GO:0016020">
    <property type="term" value="C:membrane"/>
    <property type="evidence" value="ECO:0007669"/>
    <property type="project" value="UniProtKB-SubCell"/>
</dbReference>
<dbReference type="CDD" id="cd06530">
    <property type="entry name" value="S26_SPase_I"/>
    <property type="match status" value="1"/>
</dbReference>
<reference evidence="6" key="1">
    <citation type="submission" date="2022-10" db="EMBL/GenBank/DDBJ databases">
        <title>The complete genomes of actinobacterial strains from the NBC collection.</title>
        <authorList>
            <person name="Joergensen T.S."/>
            <person name="Alvarez Arevalo M."/>
            <person name="Sterndorff E.B."/>
            <person name="Faurdal D."/>
            <person name="Vuksanovic O."/>
            <person name="Mourched A.-S."/>
            <person name="Charusanti P."/>
            <person name="Shaw S."/>
            <person name="Blin K."/>
            <person name="Weber T."/>
        </authorList>
    </citation>
    <scope>NUCLEOTIDE SEQUENCE</scope>
    <source>
        <strain evidence="6">NBC_00060</strain>
    </source>
</reference>
<organism evidence="6">
    <name type="scientific">Streptomyces sp. NBC_00060</name>
    <dbReference type="NCBI Taxonomy" id="2975636"/>
    <lineage>
        <taxon>Bacteria</taxon>
        <taxon>Bacillati</taxon>
        <taxon>Actinomycetota</taxon>
        <taxon>Actinomycetes</taxon>
        <taxon>Kitasatosporales</taxon>
        <taxon>Streptomycetaceae</taxon>
        <taxon>Streptomyces</taxon>
    </lineage>
</organism>
<evidence type="ECO:0000256" key="5">
    <source>
        <dbReference type="NCBIfam" id="TIGR02228"/>
    </source>
</evidence>
<evidence type="ECO:0000256" key="2">
    <source>
        <dbReference type="ARBA" id="ARBA00022692"/>
    </source>
</evidence>
<comment type="subcellular location">
    <subcellularLocation>
        <location evidence="1">Membrane</location>
    </subcellularLocation>
</comment>
<keyword evidence="3" id="KW-1133">Transmembrane helix</keyword>
<accession>A0AAU2GSU8</accession>
<evidence type="ECO:0000256" key="3">
    <source>
        <dbReference type="ARBA" id="ARBA00022989"/>
    </source>
</evidence>
<dbReference type="InterPro" id="IPR001733">
    <property type="entry name" value="Peptidase_S26B"/>
</dbReference>
<dbReference type="GO" id="GO:0009003">
    <property type="term" value="F:signal peptidase activity"/>
    <property type="evidence" value="ECO:0007669"/>
    <property type="project" value="UniProtKB-EC"/>
</dbReference>
<gene>
    <name evidence="6" type="ORF">OHV25_06055</name>
</gene>
<keyword evidence="6" id="KW-0378">Hydrolase</keyword>
<dbReference type="InterPro" id="IPR019533">
    <property type="entry name" value="Peptidase_S26"/>
</dbReference>
<dbReference type="GO" id="GO:0006465">
    <property type="term" value="P:signal peptide processing"/>
    <property type="evidence" value="ECO:0007669"/>
    <property type="project" value="UniProtKB-UniRule"/>
</dbReference>
<dbReference type="EC" id="3.4.21.89" evidence="5"/>
<dbReference type="EMBL" id="CP108253">
    <property type="protein sequence ID" value="WTU39169.1"/>
    <property type="molecule type" value="Genomic_DNA"/>
</dbReference>
<dbReference type="SUPFAM" id="SSF51306">
    <property type="entry name" value="LexA/Signal peptidase"/>
    <property type="match status" value="1"/>
</dbReference>
<evidence type="ECO:0000256" key="4">
    <source>
        <dbReference type="ARBA" id="ARBA00023136"/>
    </source>
</evidence>
<proteinExistence type="predicted"/>
<evidence type="ECO:0000313" key="6">
    <source>
        <dbReference type="EMBL" id="WTU39169.1"/>
    </source>
</evidence>
<sequence>MNTPLWKRVVAATGRSLSILVLTTTLAAVTGLAVGRFCFDLRYEPILTGSMAPNLATGTLIALEKLDPRDVATGETIAFQPPKPYGEPGGAPVIHRVYSLTKSPDGTTVMTTKGDANPAPDPWKIDLESGTYRAPVFQVPYAGGVITWIRSLGPFGTAALITGLLITWLSVRALRRSGEPVGSDPHRGAAA</sequence>
<dbReference type="InterPro" id="IPR036286">
    <property type="entry name" value="LexA/Signal_pep-like_sf"/>
</dbReference>
<evidence type="ECO:0000256" key="1">
    <source>
        <dbReference type="ARBA" id="ARBA00004370"/>
    </source>
</evidence>
<name>A0AAU2GSU8_9ACTN</name>
<protein>
    <recommendedName>
        <fullName evidence="5">Signal peptidase I</fullName>
        <ecNumber evidence="5">3.4.21.89</ecNumber>
    </recommendedName>
</protein>
<dbReference type="GO" id="GO:0004252">
    <property type="term" value="F:serine-type endopeptidase activity"/>
    <property type="evidence" value="ECO:0007669"/>
    <property type="project" value="UniProtKB-UniRule"/>
</dbReference>
<dbReference type="NCBIfam" id="TIGR02228">
    <property type="entry name" value="sigpep_I_arch"/>
    <property type="match status" value="1"/>
</dbReference>
<keyword evidence="2" id="KW-0812">Transmembrane</keyword>
<dbReference type="AlphaFoldDB" id="A0AAU2GSU8"/>
<keyword evidence="4" id="KW-0472">Membrane</keyword>